<dbReference type="InterPro" id="IPR037523">
    <property type="entry name" value="VOC_core"/>
</dbReference>
<keyword evidence="3" id="KW-1185">Reference proteome</keyword>
<gene>
    <name evidence="2" type="ORF">ACG02S_00315</name>
</gene>
<accession>A0ABW7EFT3</accession>
<evidence type="ECO:0000259" key="1">
    <source>
        <dbReference type="PROSITE" id="PS51819"/>
    </source>
</evidence>
<dbReference type="Pfam" id="PF00903">
    <property type="entry name" value="Glyoxalase"/>
    <property type="match status" value="1"/>
</dbReference>
<proteinExistence type="predicted"/>
<dbReference type="InterPro" id="IPR004360">
    <property type="entry name" value="Glyas_Fos-R_dOase_dom"/>
</dbReference>
<dbReference type="Proteomes" id="UP001606300">
    <property type="component" value="Unassembled WGS sequence"/>
</dbReference>
<comment type="caution">
    <text evidence="2">The sequence shown here is derived from an EMBL/GenBank/DDBJ whole genome shotgun (WGS) entry which is preliminary data.</text>
</comment>
<dbReference type="RefSeq" id="WP_394468441.1">
    <property type="nucleotide sequence ID" value="NZ_JBIGHY010000001.1"/>
</dbReference>
<dbReference type="PROSITE" id="PS51819">
    <property type="entry name" value="VOC"/>
    <property type="match status" value="1"/>
</dbReference>
<evidence type="ECO:0000313" key="2">
    <source>
        <dbReference type="EMBL" id="MFG6412331.1"/>
    </source>
</evidence>
<reference evidence="2 3" key="1">
    <citation type="submission" date="2024-09" db="EMBL/GenBank/DDBJ databases">
        <title>Novel species of the genus Pelomonas and Roseateles isolated from streams.</title>
        <authorList>
            <person name="Lu H."/>
        </authorList>
    </citation>
    <scope>NUCLEOTIDE SEQUENCE [LARGE SCALE GENOMIC DNA]</scope>
    <source>
        <strain evidence="2 3">DC23W</strain>
    </source>
</reference>
<name>A0ABW7EFT3_9BURK</name>
<evidence type="ECO:0000313" key="3">
    <source>
        <dbReference type="Proteomes" id="UP001606300"/>
    </source>
</evidence>
<sequence>MQLNTARVFVKDLVSAKCFYANSLGLPLKVDGERAGYCVFGAGAMDLVIESVADDAPDEERLLVGRFTGLSFNVQDIRAAYAELLALGVVFSGEPERQAWGGTLATFADPAGNELQLVEQPDGR</sequence>
<dbReference type="Gene3D" id="3.10.180.10">
    <property type="entry name" value="2,3-Dihydroxybiphenyl 1,2-Dioxygenase, domain 1"/>
    <property type="match status" value="1"/>
</dbReference>
<protein>
    <submittedName>
        <fullName evidence="2">VOC family protein</fullName>
    </submittedName>
</protein>
<organism evidence="2 3">
    <name type="scientific">Pelomonas dachongensis</name>
    <dbReference type="NCBI Taxonomy" id="3299029"/>
    <lineage>
        <taxon>Bacteria</taxon>
        <taxon>Pseudomonadati</taxon>
        <taxon>Pseudomonadota</taxon>
        <taxon>Betaproteobacteria</taxon>
        <taxon>Burkholderiales</taxon>
        <taxon>Sphaerotilaceae</taxon>
        <taxon>Roseateles</taxon>
    </lineage>
</organism>
<dbReference type="EMBL" id="JBIGHY010000001">
    <property type="protein sequence ID" value="MFG6412331.1"/>
    <property type="molecule type" value="Genomic_DNA"/>
</dbReference>
<dbReference type="InterPro" id="IPR029068">
    <property type="entry name" value="Glyas_Bleomycin-R_OHBP_Dase"/>
</dbReference>
<dbReference type="PANTHER" id="PTHR33993:SF2">
    <property type="entry name" value="VOC DOMAIN-CONTAINING PROTEIN"/>
    <property type="match status" value="1"/>
</dbReference>
<dbReference type="SUPFAM" id="SSF54593">
    <property type="entry name" value="Glyoxalase/Bleomycin resistance protein/Dihydroxybiphenyl dioxygenase"/>
    <property type="match status" value="1"/>
</dbReference>
<feature type="domain" description="VOC" evidence="1">
    <location>
        <begin position="2"/>
        <end position="120"/>
    </location>
</feature>
<dbReference type="InterPro" id="IPR052164">
    <property type="entry name" value="Anthracycline_SecMetBiosynth"/>
</dbReference>
<dbReference type="PANTHER" id="PTHR33993">
    <property type="entry name" value="GLYOXALASE-RELATED"/>
    <property type="match status" value="1"/>
</dbReference>